<dbReference type="AlphaFoldDB" id="A0AAD7WJ07"/>
<dbReference type="Proteomes" id="UP001221898">
    <property type="component" value="Unassembled WGS sequence"/>
</dbReference>
<gene>
    <name evidence="1" type="ORF">AAFF_G00419090</name>
</gene>
<organism evidence="1 2">
    <name type="scientific">Aldrovandia affinis</name>
    <dbReference type="NCBI Taxonomy" id="143900"/>
    <lineage>
        <taxon>Eukaryota</taxon>
        <taxon>Metazoa</taxon>
        <taxon>Chordata</taxon>
        <taxon>Craniata</taxon>
        <taxon>Vertebrata</taxon>
        <taxon>Euteleostomi</taxon>
        <taxon>Actinopterygii</taxon>
        <taxon>Neopterygii</taxon>
        <taxon>Teleostei</taxon>
        <taxon>Notacanthiformes</taxon>
        <taxon>Halosauridae</taxon>
        <taxon>Aldrovandia</taxon>
    </lineage>
</organism>
<protein>
    <submittedName>
        <fullName evidence="1">Uncharacterized protein</fullName>
    </submittedName>
</protein>
<reference evidence="1" key="1">
    <citation type="journal article" date="2023" name="Science">
        <title>Genome structures resolve the early diversification of teleost fishes.</title>
        <authorList>
            <person name="Parey E."/>
            <person name="Louis A."/>
            <person name="Montfort J."/>
            <person name="Bouchez O."/>
            <person name="Roques C."/>
            <person name="Iampietro C."/>
            <person name="Lluch J."/>
            <person name="Castinel A."/>
            <person name="Donnadieu C."/>
            <person name="Desvignes T."/>
            <person name="Floi Bucao C."/>
            <person name="Jouanno E."/>
            <person name="Wen M."/>
            <person name="Mejri S."/>
            <person name="Dirks R."/>
            <person name="Jansen H."/>
            <person name="Henkel C."/>
            <person name="Chen W.J."/>
            <person name="Zahm M."/>
            <person name="Cabau C."/>
            <person name="Klopp C."/>
            <person name="Thompson A.W."/>
            <person name="Robinson-Rechavi M."/>
            <person name="Braasch I."/>
            <person name="Lecointre G."/>
            <person name="Bobe J."/>
            <person name="Postlethwait J.H."/>
            <person name="Berthelot C."/>
            <person name="Roest Crollius H."/>
            <person name="Guiguen Y."/>
        </authorList>
    </citation>
    <scope>NUCLEOTIDE SEQUENCE</scope>
    <source>
        <strain evidence="1">NC1722</strain>
    </source>
</reference>
<dbReference type="EMBL" id="JAINUG010000088">
    <property type="protein sequence ID" value="KAJ8398712.1"/>
    <property type="molecule type" value="Genomic_DNA"/>
</dbReference>
<keyword evidence="2" id="KW-1185">Reference proteome</keyword>
<sequence length="90" mass="9951">MARASRDGATAPFLDTIYLKAAVLDPSFAMMWLGHDVLVDDEVKEQVVEMVKTSQVLNGMEWNRTLGGRWPEGAVCGYRFSAFLGRNAQG</sequence>
<proteinExistence type="predicted"/>
<name>A0AAD7WJ07_9TELE</name>
<comment type="caution">
    <text evidence="1">The sequence shown here is derived from an EMBL/GenBank/DDBJ whole genome shotgun (WGS) entry which is preliminary data.</text>
</comment>
<evidence type="ECO:0000313" key="2">
    <source>
        <dbReference type="Proteomes" id="UP001221898"/>
    </source>
</evidence>
<evidence type="ECO:0000313" key="1">
    <source>
        <dbReference type="EMBL" id="KAJ8398712.1"/>
    </source>
</evidence>
<accession>A0AAD7WJ07</accession>